<dbReference type="Gene3D" id="3.80.10.10">
    <property type="entry name" value="Ribonuclease Inhibitor"/>
    <property type="match status" value="1"/>
</dbReference>
<accession>A0A9P6CX96</accession>
<dbReference type="EMBL" id="MU155162">
    <property type="protein sequence ID" value="KAF9482722.1"/>
    <property type="molecule type" value="Genomic_DNA"/>
</dbReference>
<dbReference type="InterPro" id="IPR036047">
    <property type="entry name" value="F-box-like_dom_sf"/>
</dbReference>
<name>A0A9P6CX96_9AGAR</name>
<dbReference type="SUPFAM" id="SSF52047">
    <property type="entry name" value="RNI-like"/>
    <property type="match status" value="1"/>
</dbReference>
<dbReference type="OrthoDB" id="2789810at2759"/>
<dbReference type="InterPro" id="IPR032675">
    <property type="entry name" value="LRR_dom_sf"/>
</dbReference>
<keyword evidence="2" id="KW-1185">Reference proteome</keyword>
<organism evidence="1 2">
    <name type="scientific">Pholiota conissans</name>
    <dbReference type="NCBI Taxonomy" id="109636"/>
    <lineage>
        <taxon>Eukaryota</taxon>
        <taxon>Fungi</taxon>
        <taxon>Dikarya</taxon>
        <taxon>Basidiomycota</taxon>
        <taxon>Agaricomycotina</taxon>
        <taxon>Agaricomycetes</taxon>
        <taxon>Agaricomycetidae</taxon>
        <taxon>Agaricales</taxon>
        <taxon>Agaricineae</taxon>
        <taxon>Strophariaceae</taxon>
        <taxon>Pholiota</taxon>
    </lineage>
</organism>
<proteinExistence type="predicted"/>
<dbReference type="AlphaFoldDB" id="A0A9P6CX96"/>
<evidence type="ECO:0008006" key="3">
    <source>
        <dbReference type="Google" id="ProtNLM"/>
    </source>
</evidence>
<protein>
    <recommendedName>
        <fullName evidence="3">F-box domain-containing protein</fullName>
    </recommendedName>
</protein>
<dbReference type="SUPFAM" id="SSF81383">
    <property type="entry name" value="F-box domain"/>
    <property type="match status" value="1"/>
</dbReference>
<sequence length="455" mass="50966">MPPEIRAQPESSVSFVLPPTVVSETMVENTFSQHNPVRRSILKPPTFRFHFLIPPDTGSITPLPKDLTNRIPLEILHHCIDFLHYDKDTLRSCALVCKSWQARARPLLLPKKLTLVIRNQTGGEIFSMIAAPGSGLANFVHTLSIQSTAIFNIHPPQHTDTEPTFPTISFNEYLLPFVGNCHALRTLIFQGIQIPPRPSKNTSAIPSQIKVFPHLTRLELTRCAFWTFEELLLVICARRSLQELFLTDISVLKWLPDQPPPESLHLPRRLHTLHMNTPGQTLLLTWILSRPFVPPLKAVSLGGVKGTKDQKVIGLFLKALGPNLEQLKLNLVRATHEVNLAHNTALQSLSISHYLIGKVASENISPTGGLVKILRQITSTKVTKIDLHFVNAPQDLMLMPWSAVAEELNAPKFSGLKTVRLGLAGKKSRWEDGFRMVFPRLSANRILKILWDSSA</sequence>
<evidence type="ECO:0000313" key="2">
    <source>
        <dbReference type="Proteomes" id="UP000807469"/>
    </source>
</evidence>
<dbReference type="Proteomes" id="UP000807469">
    <property type="component" value="Unassembled WGS sequence"/>
</dbReference>
<comment type="caution">
    <text evidence="1">The sequence shown here is derived from an EMBL/GenBank/DDBJ whole genome shotgun (WGS) entry which is preliminary data.</text>
</comment>
<evidence type="ECO:0000313" key="1">
    <source>
        <dbReference type="EMBL" id="KAF9482722.1"/>
    </source>
</evidence>
<gene>
    <name evidence="1" type="ORF">BDN70DRAFT_966353</name>
</gene>
<reference evidence="1" key="1">
    <citation type="submission" date="2020-11" db="EMBL/GenBank/DDBJ databases">
        <authorList>
            <consortium name="DOE Joint Genome Institute"/>
            <person name="Ahrendt S."/>
            <person name="Riley R."/>
            <person name="Andreopoulos W."/>
            <person name="Labutti K."/>
            <person name="Pangilinan J."/>
            <person name="Ruiz-Duenas F.J."/>
            <person name="Barrasa J.M."/>
            <person name="Sanchez-Garcia M."/>
            <person name="Camarero S."/>
            <person name="Miyauchi S."/>
            <person name="Serrano A."/>
            <person name="Linde D."/>
            <person name="Babiker R."/>
            <person name="Drula E."/>
            <person name="Ayuso-Fernandez I."/>
            <person name="Pacheco R."/>
            <person name="Padilla G."/>
            <person name="Ferreira P."/>
            <person name="Barriuso J."/>
            <person name="Kellner H."/>
            <person name="Castanera R."/>
            <person name="Alfaro M."/>
            <person name="Ramirez L."/>
            <person name="Pisabarro A.G."/>
            <person name="Kuo A."/>
            <person name="Tritt A."/>
            <person name="Lipzen A."/>
            <person name="He G."/>
            <person name="Yan M."/>
            <person name="Ng V."/>
            <person name="Cullen D."/>
            <person name="Martin F."/>
            <person name="Rosso M.-N."/>
            <person name="Henrissat B."/>
            <person name="Hibbett D."/>
            <person name="Martinez A.T."/>
            <person name="Grigoriev I.V."/>
        </authorList>
    </citation>
    <scope>NUCLEOTIDE SEQUENCE</scope>
    <source>
        <strain evidence="1">CIRM-BRFM 674</strain>
    </source>
</reference>